<reference evidence="8 9" key="1">
    <citation type="submission" date="2018-05" db="EMBL/GenBank/DDBJ databases">
        <title>Kurthia sibirica genome sequence.</title>
        <authorList>
            <person name="Maclea K.S."/>
            <person name="Goen A.E."/>
        </authorList>
    </citation>
    <scope>NUCLEOTIDE SEQUENCE [LARGE SCALE GENOMIC DNA]</scope>
    <source>
        <strain evidence="8 9">ATCC 49154</strain>
    </source>
</reference>
<dbReference type="OrthoDB" id="2413751at2"/>
<evidence type="ECO:0000256" key="5">
    <source>
        <dbReference type="ARBA" id="ARBA00023088"/>
    </source>
</evidence>
<dbReference type="InterPro" id="IPR050436">
    <property type="entry name" value="IsdA"/>
</dbReference>
<dbReference type="EMBL" id="QFVR01000022">
    <property type="protein sequence ID" value="PWI24414.1"/>
    <property type="molecule type" value="Genomic_DNA"/>
</dbReference>
<protein>
    <recommendedName>
        <fullName evidence="7">NEAT domain-containing protein</fullName>
    </recommendedName>
</protein>
<proteinExistence type="predicted"/>
<dbReference type="Proteomes" id="UP000245938">
    <property type="component" value="Unassembled WGS sequence"/>
</dbReference>
<dbReference type="CDD" id="cd06920">
    <property type="entry name" value="NEAT"/>
    <property type="match status" value="2"/>
</dbReference>
<keyword evidence="2" id="KW-0134">Cell wall</keyword>
<feature type="signal peptide" evidence="6">
    <location>
        <begin position="1"/>
        <end position="28"/>
    </location>
</feature>
<evidence type="ECO:0000313" key="8">
    <source>
        <dbReference type="EMBL" id="PWI24414.1"/>
    </source>
</evidence>
<dbReference type="AlphaFoldDB" id="A0A2U3AIU7"/>
<evidence type="ECO:0000256" key="6">
    <source>
        <dbReference type="SAM" id="SignalP"/>
    </source>
</evidence>
<dbReference type="RefSeq" id="WP_109307008.1">
    <property type="nucleotide sequence ID" value="NZ_BJUF01000015.1"/>
</dbReference>
<evidence type="ECO:0000313" key="9">
    <source>
        <dbReference type="Proteomes" id="UP000245938"/>
    </source>
</evidence>
<evidence type="ECO:0000256" key="3">
    <source>
        <dbReference type="ARBA" id="ARBA00022525"/>
    </source>
</evidence>
<keyword evidence="5" id="KW-0572">Peptidoglycan-anchor</keyword>
<dbReference type="Gene3D" id="2.60.40.1850">
    <property type="match status" value="4"/>
</dbReference>
<feature type="domain" description="NEAT" evidence="7">
    <location>
        <begin position="287"/>
        <end position="414"/>
    </location>
</feature>
<organism evidence="8 9">
    <name type="scientific">Kurthia sibirica</name>
    <dbReference type="NCBI Taxonomy" id="202750"/>
    <lineage>
        <taxon>Bacteria</taxon>
        <taxon>Bacillati</taxon>
        <taxon>Bacillota</taxon>
        <taxon>Bacilli</taxon>
        <taxon>Bacillales</taxon>
        <taxon>Caryophanaceae</taxon>
        <taxon>Kurthia</taxon>
    </lineage>
</organism>
<dbReference type="InterPro" id="IPR037250">
    <property type="entry name" value="NEAT_dom_sf"/>
</dbReference>
<comment type="subcellular location">
    <subcellularLocation>
        <location evidence="1">Secreted</location>
        <location evidence="1">Cell wall</location>
        <topology evidence="1">Peptidoglycan-anchor</topology>
    </subcellularLocation>
</comment>
<dbReference type="PANTHER" id="PTHR37824:SF1">
    <property type="entry name" value="IRON-REGULATED SURFACE DETERMINANT PROTEIN C"/>
    <property type="match status" value="1"/>
</dbReference>
<evidence type="ECO:0000256" key="1">
    <source>
        <dbReference type="ARBA" id="ARBA00004168"/>
    </source>
</evidence>
<dbReference type="PROSITE" id="PS50978">
    <property type="entry name" value="NEAT"/>
    <property type="match status" value="3"/>
</dbReference>
<sequence>MINFKGYFLSAAAAALIVSSACSVNALAIDSTKQTANEQTAKEVNKIALGFHVYKAEDLTEVSSMGRAMDLMSQVEITSDGKIYAYMTIKNAKIWNSFKTEVNGVMVEAEKVSENREADTAVMKIQVPSLSATIKADIEIQAQSTMKHTTFIKFEAESKEFKVWNDKQAAISSMSSYMTAPAYVTTVDGKKIVLLKITGTDMWKSFQTEVNGELVEVTTISEDQEAHTKVVSFEIPSYDVLIKTASHISVPNMYDMTHITYLDFNNIVKTTPPVVLPPVVKPVDPNKVISSIKYNYALVTKSKKMNSAVNKYMAKPIKIEKTKSGKYYATVKLKNAGLWKSVKTDVNGKMTAVKIVSSDAKANTKTVKFQVKSPKAVTKTTFTISAKDKKNAGKYTNYIKVGSVYKKPATVVSTKKYNYTALKDTKKGTSATNAYMVKPATIMKMSDGKYYATVTIKNASWWKSFKTDVNGKMTTVKTVSTNKAKNTKVVKFQIASPTKQVKSTIHIKAASANYEGKYTNYLKFGKEVKK</sequence>
<keyword evidence="9" id="KW-1185">Reference proteome</keyword>
<comment type="caution">
    <text evidence="8">The sequence shown here is derived from an EMBL/GenBank/DDBJ whole genome shotgun (WGS) entry which is preliminary data.</text>
</comment>
<keyword evidence="3" id="KW-0964">Secreted</keyword>
<name>A0A2U3AIU7_9BACL</name>
<evidence type="ECO:0000259" key="7">
    <source>
        <dbReference type="PROSITE" id="PS50978"/>
    </source>
</evidence>
<evidence type="ECO:0000256" key="2">
    <source>
        <dbReference type="ARBA" id="ARBA00022512"/>
    </source>
</evidence>
<accession>A0A2U3AIU7</accession>
<dbReference type="Pfam" id="PF05031">
    <property type="entry name" value="NEAT"/>
    <property type="match status" value="4"/>
</dbReference>
<dbReference type="SMART" id="SM00725">
    <property type="entry name" value="NEAT"/>
    <property type="match status" value="4"/>
</dbReference>
<dbReference type="PANTHER" id="PTHR37824">
    <property type="entry name" value="IRON-REGULATED SURFACE DETERMINANT PROTEIN C"/>
    <property type="match status" value="1"/>
</dbReference>
<evidence type="ECO:0000256" key="4">
    <source>
        <dbReference type="ARBA" id="ARBA00022729"/>
    </source>
</evidence>
<gene>
    <name evidence="8" type="ORF">DEX24_13845</name>
</gene>
<dbReference type="PROSITE" id="PS51257">
    <property type="entry name" value="PROKAR_LIPOPROTEIN"/>
    <property type="match status" value="1"/>
</dbReference>
<feature type="domain" description="NEAT" evidence="7">
    <location>
        <begin position="152"/>
        <end position="278"/>
    </location>
</feature>
<feature type="domain" description="NEAT" evidence="7">
    <location>
        <begin position="410"/>
        <end position="530"/>
    </location>
</feature>
<keyword evidence="4 6" id="KW-0732">Signal</keyword>
<dbReference type="SUPFAM" id="SSF158911">
    <property type="entry name" value="NEAT domain-like"/>
    <property type="match status" value="4"/>
</dbReference>
<dbReference type="InterPro" id="IPR006635">
    <property type="entry name" value="NEAT_dom"/>
</dbReference>
<feature type="chain" id="PRO_5015508783" description="NEAT domain-containing protein" evidence="6">
    <location>
        <begin position="29"/>
        <end position="530"/>
    </location>
</feature>